<feature type="transmembrane region" description="Helical" evidence="2">
    <location>
        <begin position="243"/>
        <end position="267"/>
    </location>
</feature>
<reference evidence="3 4" key="1">
    <citation type="submission" date="2017-09" db="EMBL/GenBank/DDBJ databases">
        <authorList>
            <person name="Lee N."/>
            <person name="Cho B.-K."/>
        </authorList>
    </citation>
    <scope>NUCLEOTIDE SEQUENCE [LARGE SCALE GENOMIC DNA]</scope>
    <source>
        <strain evidence="3 4">ATCC 12853</strain>
    </source>
</reference>
<dbReference type="RefSeq" id="WP_055543456.1">
    <property type="nucleotide sequence ID" value="NZ_CP023699.1"/>
</dbReference>
<keyword evidence="4" id="KW-1185">Reference proteome</keyword>
<organism evidence="3 4">
    <name type="scientific">Streptomyces kanamyceticus</name>
    <dbReference type="NCBI Taxonomy" id="1967"/>
    <lineage>
        <taxon>Bacteria</taxon>
        <taxon>Bacillati</taxon>
        <taxon>Actinomycetota</taxon>
        <taxon>Actinomycetes</taxon>
        <taxon>Kitasatosporales</taxon>
        <taxon>Streptomycetaceae</taxon>
        <taxon>Streptomyces</taxon>
    </lineage>
</organism>
<evidence type="ECO:0000313" key="3">
    <source>
        <dbReference type="EMBL" id="QEU91115.1"/>
    </source>
</evidence>
<feature type="transmembrane region" description="Helical" evidence="2">
    <location>
        <begin position="44"/>
        <end position="65"/>
    </location>
</feature>
<gene>
    <name evidence="3" type="ORF">CP970_09690</name>
</gene>
<feature type="transmembrane region" description="Helical" evidence="2">
    <location>
        <begin position="125"/>
        <end position="146"/>
    </location>
</feature>
<evidence type="ECO:0000256" key="1">
    <source>
        <dbReference type="SAM" id="MobiDB-lite"/>
    </source>
</evidence>
<accession>A0A5J6GAX6</accession>
<evidence type="ECO:0000313" key="4">
    <source>
        <dbReference type="Proteomes" id="UP000325529"/>
    </source>
</evidence>
<keyword evidence="2" id="KW-0812">Transmembrane</keyword>
<feature type="compositionally biased region" description="Polar residues" evidence="1">
    <location>
        <begin position="1"/>
        <end position="15"/>
    </location>
</feature>
<sequence length="272" mass="28383">MTATAIPSGPTQGQTEGRAKLKGGGLRGALAFEWTKLWTVRSTWWNLLAAVVLMTGFSAIVGMSAEASAKNGVSVAEPAPHAATDAVLLVQLTTVMLATLAITSEYASRSILTTLQSVPVRKRMFFAKSVVVTAVALVTGMVFSALGTLVAAPLMGDYGEFTGGEFAKTALGTGAYLALLALFTVGLGTMMRSAAGTITTVIMMLLAVPQIMSVVGVDWLKDAADYMPGNAGVVLMTQDTEPYGSGTALIVLLVWTLVSFIGGRTLLRRRDA</sequence>
<keyword evidence="2" id="KW-1133">Transmembrane helix</keyword>
<feature type="transmembrane region" description="Helical" evidence="2">
    <location>
        <begin position="85"/>
        <end position="104"/>
    </location>
</feature>
<keyword evidence="2" id="KW-0472">Membrane</keyword>
<protein>
    <submittedName>
        <fullName evidence="3">ABC transporter permease</fullName>
    </submittedName>
</protein>
<dbReference type="KEGG" id="ska:CP970_09690"/>
<dbReference type="OrthoDB" id="3432393at2"/>
<feature type="region of interest" description="Disordered" evidence="1">
    <location>
        <begin position="1"/>
        <end position="20"/>
    </location>
</feature>
<dbReference type="Proteomes" id="UP000325529">
    <property type="component" value="Chromosome"/>
</dbReference>
<feature type="transmembrane region" description="Helical" evidence="2">
    <location>
        <begin position="166"/>
        <end position="187"/>
    </location>
</feature>
<dbReference type="AlphaFoldDB" id="A0A5J6GAX6"/>
<evidence type="ECO:0000256" key="2">
    <source>
        <dbReference type="SAM" id="Phobius"/>
    </source>
</evidence>
<name>A0A5J6GAX6_STRKN</name>
<proteinExistence type="predicted"/>
<feature type="transmembrane region" description="Helical" evidence="2">
    <location>
        <begin position="194"/>
        <end position="212"/>
    </location>
</feature>
<dbReference type="EMBL" id="CP023699">
    <property type="protein sequence ID" value="QEU91115.1"/>
    <property type="molecule type" value="Genomic_DNA"/>
</dbReference>